<feature type="compositionally biased region" description="Polar residues" evidence="2">
    <location>
        <begin position="1326"/>
        <end position="1335"/>
    </location>
</feature>
<feature type="coiled-coil region" evidence="1">
    <location>
        <begin position="193"/>
        <end position="297"/>
    </location>
</feature>
<dbReference type="GO" id="GO:0000226">
    <property type="term" value="P:microtubule cytoskeleton organization"/>
    <property type="evidence" value="ECO:0007669"/>
    <property type="project" value="TreeGrafter"/>
</dbReference>
<feature type="compositionally biased region" description="Acidic residues" evidence="2">
    <location>
        <begin position="563"/>
        <end position="573"/>
    </location>
</feature>
<reference evidence="4 5" key="1">
    <citation type="journal article" date="2016" name="Nat. Commun.">
        <title>Ectomycorrhizal ecology is imprinted in the genome of the dominant symbiotic fungus Cenococcum geophilum.</title>
        <authorList>
            <consortium name="DOE Joint Genome Institute"/>
            <person name="Peter M."/>
            <person name="Kohler A."/>
            <person name="Ohm R.A."/>
            <person name="Kuo A."/>
            <person name="Krutzmann J."/>
            <person name="Morin E."/>
            <person name="Arend M."/>
            <person name="Barry K.W."/>
            <person name="Binder M."/>
            <person name="Choi C."/>
            <person name="Clum A."/>
            <person name="Copeland A."/>
            <person name="Grisel N."/>
            <person name="Haridas S."/>
            <person name="Kipfer T."/>
            <person name="LaButti K."/>
            <person name="Lindquist E."/>
            <person name="Lipzen A."/>
            <person name="Maire R."/>
            <person name="Meier B."/>
            <person name="Mihaltcheva S."/>
            <person name="Molinier V."/>
            <person name="Murat C."/>
            <person name="Poggeler S."/>
            <person name="Quandt C.A."/>
            <person name="Sperisen C."/>
            <person name="Tritt A."/>
            <person name="Tisserant E."/>
            <person name="Crous P.W."/>
            <person name="Henrissat B."/>
            <person name="Nehls U."/>
            <person name="Egli S."/>
            <person name="Spatafora J.W."/>
            <person name="Grigoriev I.V."/>
            <person name="Martin F.M."/>
        </authorList>
    </citation>
    <scope>NUCLEOTIDE SEQUENCE [LARGE SCALE GENOMIC DNA]</scope>
    <source>
        <strain evidence="4 5">CBS 459.81</strain>
    </source>
</reference>
<feature type="region of interest" description="Disordered" evidence="2">
    <location>
        <begin position="1379"/>
        <end position="1398"/>
    </location>
</feature>
<keyword evidence="1" id="KW-0175">Coiled coil</keyword>
<gene>
    <name evidence="4" type="ORF">K432DRAFT_296921</name>
</gene>
<feature type="region of interest" description="Disordered" evidence="2">
    <location>
        <begin position="353"/>
        <end position="391"/>
    </location>
</feature>
<dbReference type="PANTHER" id="PTHR28190">
    <property type="entry name" value="NUCLEAR MIGRATION PROTEIN NUM1"/>
    <property type="match status" value="1"/>
</dbReference>
<dbReference type="PANTHER" id="PTHR28190:SF1">
    <property type="entry name" value="NUCLEAR MIGRATION PROTEIN NUM1"/>
    <property type="match status" value="1"/>
</dbReference>
<feature type="compositionally biased region" description="Polar residues" evidence="2">
    <location>
        <begin position="695"/>
        <end position="705"/>
    </location>
</feature>
<name>A0A8E2EB82_9PEZI</name>
<feature type="compositionally biased region" description="Polar residues" evidence="2">
    <location>
        <begin position="1544"/>
        <end position="1557"/>
    </location>
</feature>
<feature type="compositionally biased region" description="Low complexity" evidence="2">
    <location>
        <begin position="1590"/>
        <end position="1601"/>
    </location>
</feature>
<feature type="compositionally biased region" description="Low complexity" evidence="2">
    <location>
        <begin position="506"/>
        <end position="522"/>
    </location>
</feature>
<organism evidence="4 5">
    <name type="scientific">Lepidopterella palustris CBS 459.81</name>
    <dbReference type="NCBI Taxonomy" id="1314670"/>
    <lineage>
        <taxon>Eukaryota</taxon>
        <taxon>Fungi</taxon>
        <taxon>Dikarya</taxon>
        <taxon>Ascomycota</taxon>
        <taxon>Pezizomycotina</taxon>
        <taxon>Dothideomycetes</taxon>
        <taxon>Pleosporomycetidae</taxon>
        <taxon>Mytilinidiales</taxon>
        <taxon>Argynnaceae</taxon>
        <taxon>Lepidopterella</taxon>
    </lineage>
</organism>
<protein>
    <recommendedName>
        <fullName evidence="3">PH domain-containing protein</fullName>
    </recommendedName>
</protein>
<feature type="region of interest" description="Disordered" evidence="2">
    <location>
        <begin position="1"/>
        <end position="33"/>
    </location>
</feature>
<evidence type="ECO:0000313" key="4">
    <source>
        <dbReference type="EMBL" id="OCK80796.1"/>
    </source>
</evidence>
<keyword evidence="5" id="KW-1185">Reference proteome</keyword>
<dbReference type="GO" id="GO:0005543">
    <property type="term" value="F:phospholipid binding"/>
    <property type="evidence" value="ECO:0007669"/>
    <property type="project" value="InterPro"/>
</dbReference>
<feature type="compositionally biased region" description="Polar residues" evidence="2">
    <location>
        <begin position="523"/>
        <end position="560"/>
    </location>
</feature>
<feature type="compositionally biased region" description="Polar residues" evidence="2">
    <location>
        <begin position="713"/>
        <end position="724"/>
    </location>
</feature>
<feature type="compositionally biased region" description="Polar residues" evidence="2">
    <location>
        <begin position="1688"/>
        <end position="1728"/>
    </location>
</feature>
<evidence type="ECO:0000256" key="1">
    <source>
        <dbReference type="SAM" id="Coils"/>
    </source>
</evidence>
<feature type="region of interest" description="Disordered" evidence="2">
    <location>
        <begin position="765"/>
        <end position="786"/>
    </location>
</feature>
<feature type="compositionally biased region" description="Polar residues" evidence="2">
    <location>
        <begin position="641"/>
        <end position="652"/>
    </location>
</feature>
<evidence type="ECO:0000259" key="3">
    <source>
        <dbReference type="PROSITE" id="PS50003"/>
    </source>
</evidence>
<feature type="region of interest" description="Disordered" evidence="2">
    <location>
        <begin position="1291"/>
        <end position="1374"/>
    </location>
</feature>
<feature type="compositionally biased region" description="Low complexity" evidence="2">
    <location>
        <begin position="1558"/>
        <end position="1569"/>
    </location>
</feature>
<feature type="region of interest" description="Disordered" evidence="2">
    <location>
        <begin position="132"/>
        <end position="173"/>
    </location>
</feature>
<dbReference type="Pfam" id="PF12814">
    <property type="entry name" value="Mcp5_PH"/>
    <property type="match status" value="1"/>
</dbReference>
<dbReference type="SMART" id="SM00233">
    <property type="entry name" value="PH"/>
    <property type="match status" value="1"/>
</dbReference>
<dbReference type="InterPro" id="IPR024774">
    <property type="entry name" value="PH_dom-Mcp5-type"/>
</dbReference>
<feature type="compositionally biased region" description="Low complexity" evidence="2">
    <location>
        <begin position="1301"/>
        <end position="1318"/>
    </location>
</feature>
<feature type="region of interest" description="Disordered" evidence="2">
    <location>
        <begin position="1539"/>
        <end position="1640"/>
    </location>
</feature>
<dbReference type="InterPro" id="IPR001849">
    <property type="entry name" value="PH_domain"/>
</dbReference>
<feature type="region of interest" description="Disordered" evidence="2">
    <location>
        <begin position="1671"/>
        <end position="1728"/>
    </location>
</feature>
<proteinExistence type="predicted"/>
<feature type="compositionally biased region" description="Polar residues" evidence="2">
    <location>
        <begin position="1570"/>
        <end position="1589"/>
    </location>
</feature>
<evidence type="ECO:0000313" key="5">
    <source>
        <dbReference type="Proteomes" id="UP000250266"/>
    </source>
</evidence>
<feature type="compositionally biased region" description="Low complexity" evidence="2">
    <location>
        <begin position="156"/>
        <end position="165"/>
    </location>
</feature>
<feature type="compositionally biased region" description="Polar residues" evidence="2">
    <location>
        <begin position="595"/>
        <end position="608"/>
    </location>
</feature>
<feature type="compositionally biased region" description="Pro residues" evidence="2">
    <location>
        <begin position="1"/>
        <end position="11"/>
    </location>
</feature>
<sequence length="1728" mass="187161">MATSANPPPGALPVEDHNGSDPFVSSSVQNPQRHRYSAFDNQQFSLYTSGSPSQTRSALQAHLAETTRRLQETSQLGNALVQQRQALEESLLEVEKKQEDNEIGPELRQKLVELEKEFNEVGRETARAIISKSRVPSGEAPDAAAGASVYSSEAQPSPSKVSVPSRKLRNQQPSRVPDIKLATEISTSLLSQLRELQALLSEKDDALKNVHLERSQLEIEVEGLSQRLRALDDSENRLKDVNWNLETQVRELEAASKNSADREQRLGQSLNVARSEKSFVEREFEELKQIYAKLHEDHSASIKHHESELSSLRRHVSMGETERGALQRKVDELATQNQELAKAVAYRMRAEDLAGAGDTSSDNGGEDGDAMTPEHSPPPSPSKATPRHGQLESETLKHSLHHAHRMIQNLKNNIHREKTEKIELKRMLQDARDELESKRDGGINGIGSADKRRKQKDKDVFKKPLRPDRLGAVRSGNQEIVVDDEDWEEQEGQDTPSRRSRLSATAPGIASARSSSPGARSAVDTSNEAFETATENSDAFETANEQDGTATETDAFQTGAETLDGDSSDDLTETEGGLSTGPVRNNRPSPLMISGNRNSYQSTASTSGDDADDMDVRTPVQAQHPRYRLRIRQGGYRRSPRSSGDVFSNTPSAAKDSPASFASHSSTPAQGQSLFAELGSLSGESEDGSVADGTPSRSILLSPESSPEILRRSSASKSPLQTLSLPKPAMIDSGMMTEPWEPKGILANTSDVIGAALAGGIGFGNGKNMSSHEEKAPEQVSEPTMAGAAQPLVEEPHAEEELTDGSSPLTRKVEVSHVATATETEVSPRSIPLAISPISVQHTEPTPPTPEPFPFLPLHLSSITALHTEPVEPPRPTLSQVSAITAQHTEPIEPPKPGPNQISIITAQHTEPIEPTTGLHTEPIEPARGFVVAAQHAEPIEPPKPAPNQLSIITAQHTEPIEPARGFATAAQRAEPIELPKPAPHQLSIITAQHTEPVEPAKPPMLPVSSHRFSSLVVQETLPESPTVPGFLPMAKPIPIEPTPRVPVINEVPLSFSDILFQVMEPQEPPRPPTAHRVVNIAVTSVQTGEDLEEKAAVIPEPETTKSELGFFSTVLPWSKVTSEPVTEIAEDETRQPLQTQNETADKGTEIMDSMPTATRDGRMTLAPIAANVAQAERSAENDNSRIIKPVRIGMSDEGTQTMVSAEQIDKLLSAKAQRIFGAVPVPVGEKRVSSPPSPSSPKKTLHIATAVDPYKTPRRPGSAGSMRSRAASPPPLPADHKEVIAAAAQKTPLVPSVSTAPATSPGSMGPPSMPASAYKGRPRTPTRNSSNSGAMASPVSKGSATPRPRFNTGRSDVSSPGTRRSSVSSFASEIDQRFNISTRGAMPQGQEGFDPGTTDPRMIQAITQTMIGEFLWKYTRKAGREGMSENRHRRFFWVHPYTRTLYWSEQDPAMAGRAQLKAKSVAIEAVQVVTDDNPFPPGLHRKSLIVVTPGRSVKFTATTGQRHETWFNALSYLLLRSGQERDDDTTTAAEDIAEFNPSWGRSTSRQTARSRVSQSSYTSHRTSSPQRAQYPSLAQRQSTASHRASSQGPPQPSTSGRLSSLSGMFRPGSTLRGSFSSRRSRASTQEASVYTPSATHDSAEDLRLAILQQEQDGLENVRACCDGKHDVGSLSRQGRYGSHTSRHSFGNTPTPHSRTNPHGPGAQNQSLSPQQHELEATNSGAGH</sequence>
<feature type="region of interest" description="Disordered" evidence="2">
    <location>
        <begin position="433"/>
        <end position="668"/>
    </location>
</feature>
<feature type="region of interest" description="Disordered" evidence="2">
    <location>
        <begin position="1229"/>
        <end position="1279"/>
    </location>
</feature>
<dbReference type="Proteomes" id="UP000250266">
    <property type="component" value="Unassembled WGS sequence"/>
</dbReference>
<feature type="compositionally biased region" description="Low complexity" evidence="2">
    <location>
        <begin position="1260"/>
        <end position="1272"/>
    </location>
</feature>
<dbReference type="OrthoDB" id="2149224at2759"/>
<feature type="compositionally biased region" description="Polar residues" evidence="2">
    <location>
        <begin position="1629"/>
        <end position="1640"/>
    </location>
</feature>
<dbReference type="GO" id="GO:0032065">
    <property type="term" value="P:maintenance of protein location in cell cortex"/>
    <property type="evidence" value="ECO:0007669"/>
    <property type="project" value="InterPro"/>
</dbReference>
<accession>A0A8E2EB82</accession>
<dbReference type="CDD" id="cd13365">
    <property type="entry name" value="PH_PLC_plant-like"/>
    <property type="match status" value="1"/>
</dbReference>
<feature type="compositionally biased region" description="Low complexity" evidence="2">
    <location>
        <begin position="1358"/>
        <end position="1370"/>
    </location>
</feature>
<dbReference type="PROSITE" id="PS50003">
    <property type="entry name" value="PH_DOMAIN"/>
    <property type="match status" value="1"/>
</dbReference>
<feature type="domain" description="PH" evidence="3">
    <location>
        <begin position="1409"/>
        <end position="1520"/>
    </location>
</feature>
<feature type="region of interest" description="Disordered" evidence="2">
    <location>
        <begin position="682"/>
        <end position="726"/>
    </location>
</feature>
<dbReference type="GO" id="GO:0005938">
    <property type="term" value="C:cell cortex"/>
    <property type="evidence" value="ECO:0007669"/>
    <property type="project" value="InterPro"/>
</dbReference>
<feature type="compositionally biased region" description="Acidic residues" evidence="2">
    <location>
        <begin position="481"/>
        <end position="492"/>
    </location>
</feature>
<dbReference type="GO" id="GO:0015631">
    <property type="term" value="F:tubulin binding"/>
    <property type="evidence" value="ECO:0007669"/>
    <property type="project" value="TreeGrafter"/>
</dbReference>
<dbReference type="SUPFAM" id="SSF50729">
    <property type="entry name" value="PH domain-like"/>
    <property type="match status" value="1"/>
</dbReference>
<feature type="compositionally biased region" description="Basic and acidic residues" evidence="2">
    <location>
        <begin position="456"/>
        <end position="471"/>
    </location>
</feature>
<dbReference type="InterPro" id="IPR053005">
    <property type="entry name" value="Nuclear_Pos-Cytoskel_Interact"/>
</dbReference>
<evidence type="ECO:0000256" key="2">
    <source>
        <dbReference type="SAM" id="MobiDB-lite"/>
    </source>
</evidence>
<dbReference type="EMBL" id="KV744945">
    <property type="protein sequence ID" value="OCK80796.1"/>
    <property type="molecule type" value="Genomic_DNA"/>
</dbReference>
<dbReference type="GO" id="GO:0005739">
    <property type="term" value="C:mitochondrion"/>
    <property type="evidence" value="ECO:0007669"/>
    <property type="project" value="TreeGrafter"/>
</dbReference>